<proteinExistence type="predicted"/>
<accession>A0A8E2JUB8</accession>
<evidence type="ECO:0000313" key="1">
    <source>
        <dbReference type="EMBL" id="OCL09454.1"/>
    </source>
</evidence>
<organism evidence="1 2">
    <name type="scientific">Glonium stellatum</name>
    <dbReference type="NCBI Taxonomy" id="574774"/>
    <lineage>
        <taxon>Eukaryota</taxon>
        <taxon>Fungi</taxon>
        <taxon>Dikarya</taxon>
        <taxon>Ascomycota</taxon>
        <taxon>Pezizomycotina</taxon>
        <taxon>Dothideomycetes</taxon>
        <taxon>Pleosporomycetidae</taxon>
        <taxon>Gloniales</taxon>
        <taxon>Gloniaceae</taxon>
        <taxon>Glonium</taxon>
    </lineage>
</organism>
<gene>
    <name evidence="1" type="ORF">AOQ84DRAFT_220865</name>
</gene>
<keyword evidence="2" id="KW-1185">Reference proteome</keyword>
<dbReference type="EMBL" id="KV749435">
    <property type="protein sequence ID" value="OCL09454.1"/>
    <property type="molecule type" value="Genomic_DNA"/>
</dbReference>
<evidence type="ECO:0000313" key="2">
    <source>
        <dbReference type="Proteomes" id="UP000250140"/>
    </source>
</evidence>
<reference evidence="1 2" key="1">
    <citation type="journal article" date="2016" name="Nat. Commun.">
        <title>Ectomycorrhizal ecology is imprinted in the genome of the dominant symbiotic fungus Cenococcum geophilum.</title>
        <authorList>
            <consortium name="DOE Joint Genome Institute"/>
            <person name="Peter M."/>
            <person name="Kohler A."/>
            <person name="Ohm R.A."/>
            <person name="Kuo A."/>
            <person name="Krutzmann J."/>
            <person name="Morin E."/>
            <person name="Arend M."/>
            <person name="Barry K.W."/>
            <person name="Binder M."/>
            <person name="Choi C."/>
            <person name="Clum A."/>
            <person name="Copeland A."/>
            <person name="Grisel N."/>
            <person name="Haridas S."/>
            <person name="Kipfer T."/>
            <person name="LaButti K."/>
            <person name="Lindquist E."/>
            <person name="Lipzen A."/>
            <person name="Maire R."/>
            <person name="Meier B."/>
            <person name="Mihaltcheva S."/>
            <person name="Molinier V."/>
            <person name="Murat C."/>
            <person name="Poggeler S."/>
            <person name="Quandt C.A."/>
            <person name="Sperisen C."/>
            <person name="Tritt A."/>
            <person name="Tisserant E."/>
            <person name="Crous P.W."/>
            <person name="Henrissat B."/>
            <person name="Nehls U."/>
            <person name="Egli S."/>
            <person name="Spatafora J.W."/>
            <person name="Grigoriev I.V."/>
            <person name="Martin F.M."/>
        </authorList>
    </citation>
    <scope>NUCLEOTIDE SEQUENCE [LARGE SCALE GENOMIC DNA]</scope>
    <source>
        <strain evidence="1 2">CBS 207.34</strain>
    </source>
</reference>
<dbReference type="AlphaFoldDB" id="A0A8E2JUB8"/>
<sequence>MPAWDRGALFGFINCNPNMETCGLFNIDWYTVNETFQGVDYISLAAFEVPLGDDRWKCPVREGLHDGSKGPIKVNTLTPEVAMNGLMCLIPSDLTLRLALATVVSPLPLPFAIVKRIVKP</sequence>
<name>A0A8E2JUB8_9PEZI</name>
<dbReference type="Proteomes" id="UP000250140">
    <property type="component" value="Unassembled WGS sequence"/>
</dbReference>
<protein>
    <submittedName>
        <fullName evidence="1">Uncharacterized protein</fullName>
    </submittedName>
</protein>